<gene>
    <name evidence="1" type="ORF">FWILDA_LOCUS11163</name>
</gene>
<protein>
    <submittedName>
        <fullName evidence="1">6336_t:CDS:1</fullName>
    </submittedName>
</protein>
<keyword evidence="2" id="KW-1185">Reference proteome</keyword>
<name>A0A9W4WSG9_9GLOM</name>
<evidence type="ECO:0000313" key="1">
    <source>
        <dbReference type="EMBL" id="CAI2183613.1"/>
    </source>
</evidence>
<accession>A0A9W4WSG9</accession>
<evidence type="ECO:0000313" key="2">
    <source>
        <dbReference type="Proteomes" id="UP001153678"/>
    </source>
</evidence>
<sequence length="54" mass="6441">MSENESISNDLLISKTFKDHSLPKYESYQDEKEKVQHIRDCNRVSYKIYEISSN</sequence>
<reference evidence="1" key="1">
    <citation type="submission" date="2022-08" db="EMBL/GenBank/DDBJ databases">
        <authorList>
            <person name="Kallberg Y."/>
            <person name="Tangrot J."/>
            <person name="Rosling A."/>
        </authorList>
    </citation>
    <scope>NUCLEOTIDE SEQUENCE</scope>
    <source>
        <strain evidence="1">Wild A</strain>
    </source>
</reference>
<dbReference type="AlphaFoldDB" id="A0A9W4WSG9"/>
<organism evidence="1 2">
    <name type="scientific">Funneliformis geosporum</name>
    <dbReference type="NCBI Taxonomy" id="1117311"/>
    <lineage>
        <taxon>Eukaryota</taxon>
        <taxon>Fungi</taxon>
        <taxon>Fungi incertae sedis</taxon>
        <taxon>Mucoromycota</taxon>
        <taxon>Glomeromycotina</taxon>
        <taxon>Glomeromycetes</taxon>
        <taxon>Glomerales</taxon>
        <taxon>Glomeraceae</taxon>
        <taxon>Funneliformis</taxon>
    </lineage>
</organism>
<proteinExistence type="predicted"/>
<dbReference type="EMBL" id="CAMKVN010003077">
    <property type="protein sequence ID" value="CAI2183613.1"/>
    <property type="molecule type" value="Genomic_DNA"/>
</dbReference>
<comment type="caution">
    <text evidence="1">The sequence shown here is derived from an EMBL/GenBank/DDBJ whole genome shotgun (WGS) entry which is preliminary data.</text>
</comment>
<dbReference type="Proteomes" id="UP001153678">
    <property type="component" value="Unassembled WGS sequence"/>
</dbReference>